<accession>A0A1H2EXM2</accession>
<keyword evidence="3" id="KW-1185">Reference proteome</keyword>
<dbReference type="SUPFAM" id="SSF47336">
    <property type="entry name" value="ACP-like"/>
    <property type="match status" value="1"/>
</dbReference>
<name>A0A1H2EXM2_9PSED</name>
<evidence type="ECO:0000313" key="2">
    <source>
        <dbReference type="EMBL" id="SDT99458.1"/>
    </source>
</evidence>
<gene>
    <name evidence="2" type="ORF">SAMN04490197_1808</name>
</gene>
<dbReference type="Gene3D" id="1.10.1200.10">
    <property type="entry name" value="ACP-like"/>
    <property type="match status" value="1"/>
</dbReference>
<dbReference type="Proteomes" id="UP000183653">
    <property type="component" value="Chromosome I"/>
</dbReference>
<dbReference type="RefSeq" id="WP_057721461.1">
    <property type="nucleotide sequence ID" value="NZ_JYLM01000001.1"/>
</dbReference>
<reference evidence="2 3" key="1">
    <citation type="submission" date="2016-10" db="EMBL/GenBank/DDBJ databases">
        <authorList>
            <person name="Varghese N."/>
            <person name="Submissions S."/>
        </authorList>
    </citation>
    <scope>NUCLEOTIDE SEQUENCE [LARGE SCALE GENOMIC DNA]</scope>
    <source>
        <strain evidence="2 3">BS2775</strain>
    </source>
</reference>
<dbReference type="Pfam" id="PF00550">
    <property type="entry name" value="PP-binding"/>
    <property type="match status" value="1"/>
</dbReference>
<proteinExistence type="predicted"/>
<sequence>MSDENIAALGLEALLFRLFPNLAQQIDAHLPLHDQGISSMGMIVLITHLQDEFHIVFDCDMLADLHKLTFAALHDLCAGQR</sequence>
<dbReference type="OrthoDB" id="6939195at2"/>
<feature type="domain" description="Carrier" evidence="1">
    <location>
        <begin position="24"/>
        <end position="64"/>
    </location>
</feature>
<dbReference type="AlphaFoldDB" id="A0A1H2EXM2"/>
<dbReference type="EMBL" id="LT629782">
    <property type="protein sequence ID" value="SDT99458.1"/>
    <property type="molecule type" value="Genomic_DNA"/>
</dbReference>
<evidence type="ECO:0000259" key="1">
    <source>
        <dbReference type="Pfam" id="PF00550"/>
    </source>
</evidence>
<dbReference type="InterPro" id="IPR036736">
    <property type="entry name" value="ACP-like_sf"/>
</dbReference>
<dbReference type="InterPro" id="IPR009081">
    <property type="entry name" value="PP-bd_ACP"/>
</dbReference>
<organism evidence="2 3">
    <name type="scientific">Pseudomonas orientalis</name>
    <dbReference type="NCBI Taxonomy" id="76758"/>
    <lineage>
        <taxon>Bacteria</taxon>
        <taxon>Pseudomonadati</taxon>
        <taxon>Pseudomonadota</taxon>
        <taxon>Gammaproteobacteria</taxon>
        <taxon>Pseudomonadales</taxon>
        <taxon>Pseudomonadaceae</taxon>
        <taxon>Pseudomonas</taxon>
    </lineage>
</organism>
<protein>
    <recommendedName>
        <fullName evidence="1">Carrier domain-containing protein</fullName>
    </recommendedName>
</protein>
<evidence type="ECO:0000313" key="3">
    <source>
        <dbReference type="Proteomes" id="UP000183653"/>
    </source>
</evidence>